<comment type="caution">
    <text evidence="14">The sequence shown here is derived from an EMBL/GenBank/DDBJ whole genome shotgun (WGS) entry which is preliminary data.</text>
</comment>
<accession>A0A821PAE2</accession>
<dbReference type="GO" id="GO:0006154">
    <property type="term" value="P:adenosine catabolic process"/>
    <property type="evidence" value="ECO:0007669"/>
    <property type="project" value="InterPro"/>
</dbReference>
<evidence type="ECO:0000256" key="10">
    <source>
        <dbReference type="ARBA" id="ARBA00047764"/>
    </source>
</evidence>
<proteinExistence type="inferred from homology"/>
<evidence type="ECO:0000313" key="15">
    <source>
        <dbReference type="Proteomes" id="UP000663880"/>
    </source>
</evidence>
<evidence type="ECO:0000256" key="9">
    <source>
        <dbReference type="ARBA" id="ARBA00022801"/>
    </source>
</evidence>
<reference evidence="14" key="1">
    <citation type="submission" date="2021-02" db="EMBL/GenBank/DDBJ databases">
        <authorList>
            <person name="Steward A R."/>
        </authorList>
    </citation>
    <scope>NUCLEOTIDE SEQUENCE</scope>
</reference>
<dbReference type="EMBL" id="CAJOBZ010000006">
    <property type="protein sequence ID" value="CAF4801143.1"/>
    <property type="molecule type" value="Genomic_DNA"/>
</dbReference>
<dbReference type="FunFam" id="3.20.20.140:FF:000017">
    <property type="entry name" value="Adenosine deaminase 2"/>
    <property type="match status" value="1"/>
</dbReference>
<dbReference type="GO" id="GO:0004000">
    <property type="term" value="F:adenosine deaminase activity"/>
    <property type="evidence" value="ECO:0007669"/>
    <property type="project" value="InterPro"/>
</dbReference>
<dbReference type="AlphaFoldDB" id="A0A821PAE2"/>
<evidence type="ECO:0000256" key="1">
    <source>
        <dbReference type="ARBA" id="ARBA00001947"/>
    </source>
</evidence>
<dbReference type="NCBIfam" id="TIGR01431">
    <property type="entry name" value="adm_rel"/>
    <property type="match status" value="1"/>
</dbReference>
<keyword evidence="15" id="KW-1185">Reference proteome</keyword>
<dbReference type="GO" id="GO:0005615">
    <property type="term" value="C:extracellular space"/>
    <property type="evidence" value="ECO:0007669"/>
    <property type="project" value="InterPro"/>
</dbReference>
<evidence type="ECO:0000256" key="4">
    <source>
        <dbReference type="ARBA" id="ARBA00012784"/>
    </source>
</evidence>
<organism evidence="14 15">
    <name type="scientific">Pieris macdunnoughi</name>
    <dbReference type="NCBI Taxonomy" id="345717"/>
    <lineage>
        <taxon>Eukaryota</taxon>
        <taxon>Metazoa</taxon>
        <taxon>Ecdysozoa</taxon>
        <taxon>Arthropoda</taxon>
        <taxon>Hexapoda</taxon>
        <taxon>Insecta</taxon>
        <taxon>Pterygota</taxon>
        <taxon>Neoptera</taxon>
        <taxon>Endopterygota</taxon>
        <taxon>Lepidoptera</taxon>
        <taxon>Glossata</taxon>
        <taxon>Ditrysia</taxon>
        <taxon>Papilionoidea</taxon>
        <taxon>Pieridae</taxon>
        <taxon>Pierinae</taxon>
        <taxon>Pieris</taxon>
    </lineage>
</organism>
<name>A0A821PAE2_9NEOP</name>
<evidence type="ECO:0000256" key="6">
    <source>
        <dbReference type="ARBA" id="ARBA00022525"/>
    </source>
</evidence>
<comment type="cofactor">
    <cofactor evidence="1">
        <name>Zn(2+)</name>
        <dbReference type="ChEBI" id="CHEBI:29105"/>
    </cofactor>
</comment>
<comment type="catalytic activity">
    <reaction evidence="10">
        <text>adenosine + H2O + H(+) = inosine + NH4(+)</text>
        <dbReference type="Rhea" id="RHEA:24408"/>
        <dbReference type="ChEBI" id="CHEBI:15377"/>
        <dbReference type="ChEBI" id="CHEBI:15378"/>
        <dbReference type="ChEBI" id="CHEBI:16335"/>
        <dbReference type="ChEBI" id="CHEBI:17596"/>
        <dbReference type="ChEBI" id="CHEBI:28938"/>
        <dbReference type="EC" id="3.5.4.4"/>
    </reaction>
</comment>
<dbReference type="PANTHER" id="PTHR11409:SF39">
    <property type="entry name" value="ADENOSINE DEAMINASE 2"/>
    <property type="match status" value="1"/>
</dbReference>
<evidence type="ECO:0000259" key="13">
    <source>
        <dbReference type="Pfam" id="PF08451"/>
    </source>
</evidence>
<feature type="signal peptide" evidence="11">
    <location>
        <begin position="1"/>
        <end position="18"/>
    </location>
</feature>
<dbReference type="InterPro" id="IPR001365">
    <property type="entry name" value="A_deaminase_dom"/>
</dbReference>
<evidence type="ECO:0000256" key="7">
    <source>
        <dbReference type="ARBA" id="ARBA00022723"/>
    </source>
</evidence>
<feature type="domain" description="Adenosine deaminase" evidence="12">
    <location>
        <begin position="196"/>
        <end position="478"/>
    </location>
</feature>
<evidence type="ECO:0000313" key="14">
    <source>
        <dbReference type="EMBL" id="CAF4801143.1"/>
    </source>
</evidence>
<dbReference type="OrthoDB" id="7202371at2759"/>
<evidence type="ECO:0000256" key="5">
    <source>
        <dbReference type="ARBA" id="ARBA00018099"/>
    </source>
</evidence>
<evidence type="ECO:0000256" key="11">
    <source>
        <dbReference type="SAM" id="SignalP"/>
    </source>
</evidence>
<dbReference type="Pfam" id="PF00962">
    <property type="entry name" value="A_deaminase"/>
    <property type="match status" value="1"/>
</dbReference>
<evidence type="ECO:0000256" key="2">
    <source>
        <dbReference type="ARBA" id="ARBA00004613"/>
    </source>
</evidence>
<evidence type="ECO:0000256" key="3">
    <source>
        <dbReference type="ARBA" id="ARBA00006083"/>
    </source>
</evidence>
<keyword evidence="9" id="KW-0378">Hydrolase</keyword>
<keyword evidence="6" id="KW-0964">Secreted</keyword>
<keyword evidence="7" id="KW-0479">Metal-binding</keyword>
<feature type="domain" description="Adenosine/AMP deaminase N-terminal" evidence="13">
    <location>
        <begin position="19"/>
        <end position="98"/>
    </location>
</feature>
<protein>
    <recommendedName>
        <fullName evidence="5">Adenosine deaminase</fullName>
        <ecNumber evidence="4">3.5.4.4</ecNumber>
    </recommendedName>
</protein>
<dbReference type="EC" id="3.5.4.4" evidence="4"/>
<evidence type="ECO:0000259" key="12">
    <source>
        <dbReference type="Pfam" id="PF00962"/>
    </source>
</evidence>
<feature type="chain" id="PRO_5032859648" description="Adenosine deaminase" evidence="11">
    <location>
        <begin position="19"/>
        <end position="501"/>
    </location>
</feature>
<sequence length="501" mass="58368">MCALIVIFLVAVLVTVESHDEYESALFQRTQLLERGLNMMLGNDLELSDAEEQVNEYIMELKRDEVDFGFSHPQHFNYSKHFFDYKDEVQHTQLFKIIKQMPKGALLHAHDTGMLSPEYVMTLTYLENLYVCFEEETVKFLFARELPTSDCSTQWQLMRDARYSSGNVEKFDENLKKYFTLVIDDHSDIYTDINIVWKQFQDYFIRTTDLFTYEPVWEQYFYDTLKALREDNVMYLEIRSVLPGLYDLDGNVYDEMETLASYKRVIDRFSKDYPDFFGAKIIFAPLRSVQPETVKEYLQKAKIMKREYAGIFAGFDLVGQEDLGRPTKDFLKELITEAEDIDFFFHAGETNWYGTSSDENLVDAIVLNARRIGHAFALIKHPVLLEEVKKRNIAIEANVISNVVLKLVEDMRNHPLASFIAQGLPVVLASDDPGIWGADPLSLDFFVTFVGVASRHADLRLLKKLALNSLYYSTYSNKDKIVHEFDIRWARFIHNIQTNHL</sequence>
<dbReference type="InterPro" id="IPR006330">
    <property type="entry name" value="Ado/ade_deaminase"/>
</dbReference>
<dbReference type="Pfam" id="PF08451">
    <property type="entry name" value="A_deaminase_N"/>
    <property type="match status" value="1"/>
</dbReference>
<dbReference type="GO" id="GO:0046103">
    <property type="term" value="P:inosine biosynthetic process"/>
    <property type="evidence" value="ECO:0007669"/>
    <property type="project" value="TreeGrafter"/>
</dbReference>
<dbReference type="InterPro" id="IPR032466">
    <property type="entry name" value="Metal_Hydrolase"/>
</dbReference>
<gene>
    <name evidence="14" type="ORF">PMACD_LOCUS3450</name>
</gene>
<dbReference type="InterPro" id="IPR006331">
    <property type="entry name" value="ADGF"/>
</dbReference>
<dbReference type="PANTHER" id="PTHR11409">
    <property type="entry name" value="ADENOSINE DEAMINASE"/>
    <property type="match status" value="1"/>
</dbReference>
<dbReference type="Gene3D" id="3.20.20.140">
    <property type="entry name" value="Metal-dependent hydrolases"/>
    <property type="match status" value="1"/>
</dbReference>
<dbReference type="Proteomes" id="UP000663880">
    <property type="component" value="Unassembled WGS sequence"/>
</dbReference>
<dbReference type="GO" id="GO:0046872">
    <property type="term" value="F:metal ion binding"/>
    <property type="evidence" value="ECO:0007669"/>
    <property type="project" value="UniProtKB-KW"/>
</dbReference>
<comment type="subcellular location">
    <subcellularLocation>
        <location evidence="2">Secreted</location>
    </subcellularLocation>
</comment>
<comment type="similarity">
    <text evidence="3">Belongs to the metallo-dependent hydrolases superfamily. Adenosine and AMP deaminases family. ADGF subfamily.</text>
</comment>
<dbReference type="SUPFAM" id="SSF51556">
    <property type="entry name" value="Metallo-dependent hydrolases"/>
    <property type="match status" value="1"/>
</dbReference>
<evidence type="ECO:0000256" key="8">
    <source>
        <dbReference type="ARBA" id="ARBA00022729"/>
    </source>
</evidence>
<keyword evidence="8 11" id="KW-0732">Signal</keyword>
<dbReference type="InterPro" id="IPR013659">
    <property type="entry name" value="A_deaminase_N"/>
</dbReference>